<dbReference type="Proteomes" id="UP001642405">
    <property type="component" value="Unassembled WGS sequence"/>
</dbReference>
<keyword evidence="2" id="KW-1185">Reference proteome</keyword>
<gene>
    <name evidence="1" type="ORF">SCUCBS95973_000619</name>
</gene>
<protein>
    <recommendedName>
        <fullName evidence="3">DNA repair metallo-beta-lactamase domain-containing protein</fullName>
    </recommendedName>
</protein>
<evidence type="ECO:0000313" key="2">
    <source>
        <dbReference type="Proteomes" id="UP001642405"/>
    </source>
</evidence>
<comment type="caution">
    <text evidence="1">The sequence shown here is derived from an EMBL/GenBank/DDBJ whole genome shotgun (WGS) entry which is preliminary data.</text>
</comment>
<organism evidence="1 2">
    <name type="scientific">Sporothrix curviconia</name>
    <dbReference type="NCBI Taxonomy" id="1260050"/>
    <lineage>
        <taxon>Eukaryota</taxon>
        <taxon>Fungi</taxon>
        <taxon>Dikarya</taxon>
        <taxon>Ascomycota</taxon>
        <taxon>Pezizomycotina</taxon>
        <taxon>Sordariomycetes</taxon>
        <taxon>Sordariomycetidae</taxon>
        <taxon>Ophiostomatales</taxon>
        <taxon>Ophiostomataceae</taxon>
        <taxon>Sporothrix</taxon>
    </lineage>
</organism>
<proteinExistence type="predicted"/>
<name>A0ABP0ARP3_9PEZI</name>
<evidence type="ECO:0000313" key="1">
    <source>
        <dbReference type="EMBL" id="CAK7209950.1"/>
    </source>
</evidence>
<reference evidence="1 2" key="1">
    <citation type="submission" date="2024-01" db="EMBL/GenBank/DDBJ databases">
        <authorList>
            <person name="Allen C."/>
            <person name="Tagirdzhanova G."/>
        </authorList>
    </citation>
    <scope>NUCLEOTIDE SEQUENCE [LARGE SCALE GENOMIC DNA]</scope>
</reference>
<accession>A0ABP0ARP3</accession>
<evidence type="ECO:0008006" key="3">
    <source>
        <dbReference type="Google" id="ProtNLM"/>
    </source>
</evidence>
<dbReference type="EMBL" id="CAWUHB010000002">
    <property type="protein sequence ID" value="CAK7209950.1"/>
    <property type="molecule type" value="Genomic_DNA"/>
</dbReference>
<sequence length="236" mass="25806">MPAPTGAGADAGSDGVDLSRSITFPYSRHSSYPEQCDLLDKLRPKDVWPCTVHPEQWFAPGVPIITIEDLFGRFCSGDVFRFDAEVASKYLKRAVAGEEDAEIIDSQATTDPGHGSEDFSLFEMQNESHTDDSGIEVQGTSLLPMVDDVFEENNGLKNNNSDYPYFYHNTRPSLLATAGDAQDSQSSQLSDFSRDIRFASHQAAVMNAVGTGEWVHIRLASTADNHTVPDVDLGVD</sequence>